<evidence type="ECO:0000313" key="2">
    <source>
        <dbReference type="Proteomes" id="UP000178700"/>
    </source>
</evidence>
<dbReference type="Proteomes" id="UP000178700">
    <property type="component" value="Unassembled WGS sequence"/>
</dbReference>
<evidence type="ECO:0000313" key="1">
    <source>
        <dbReference type="EMBL" id="OGI66354.1"/>
    </source>
</evidence>
<protein>
    <submittedName>
        <fullName evidence="1">Uncharacterized protein</fullName>
    </submittedName>
</protein>
<sequence>MSNSLRDLYPKGLNVGAIWNKFHFLHPDFLPFNHPDYLLNSYLFPNQVKNTFFSPSTPIAEVEQEFYHAMNRGIHALNTLVEQHLPDLSDMLCIKEVDSPPDLSTFIAQTKQLVTQTDHTHDAYQKMIAYKKMQALELAYQVLMIDMDSDVQASLFHYPVLWSGFSALLGITNKEKTAREDFPYAWPTSANVSLYGTEEKPFRSRVKYLDEQGHVKYSSILVKLLRKKMFVNSLHDNAGVELIVSTEEQRQNLVRYFRESKVIPKLADFEERQPGTPSTNTTSSPDYAYTKFSFRLPVPVAYIPNHPLEHNIHQRVPTEVQILTIEDHNRREQSATARHQEYKHRQFMDVFPALFPSKIFAPVIQKNIQIQKNKERQQER</sequence>
<comment type="caution">
    <text evidence="1">The sequence shown here is derived from an EMBL/GenBank/DDBJ whole genome shotgun (WGS) entry which is preliminary data.</text>
</comment>
<gene>
    <name evidence="1" type="ORF">A2642_01410</name>
</gene>
<dbReference type="EMBL" id="MFTJ01000013">
    <property type="protein sequence ID" value="OGI66354.1"/>
    <property type="molecule type" value="Genomic_DNA"/>
</dbReference>
<accession>A0A1F6V9X6</accession>
<dbReference type="AlphaFoldDB" id="A0A1F6V9X6"/>
<proteinExistence type="predicted"/>
<reference evidence="1 2" key="1">
    <citation type="journal article" date="2016" name="Nat. Commun.">
        <title>Thousands of microbial genomes shed light on interconnected biogeochemical processes in an aquifer system.</title>
        <authorList>
            <person name="Anantharaman K."/>
            <person name="Brown C.T."/>
            <person name="Hug L.A."/>
            <person name="Sharon I."/>
            <person name="Castelle C.J."/>
            <person name="Probst A.J."/>
            <person name="Thomas B.C."/>
            <person name="Singh A."/>
            <person name="Wilkins M.J."/>
            <person name="Karaoz U."/>
            <person name="Brodie E.L."/>
            <person name="Williams K.H."/>
            <person name="Hubbard S.S."/>
            <person name="Banfield J.F."/>
        </authorList>
    </citation>
    <scope>NUCLEOTIDE SEQUENCE [LARGE SCALE GENOMIC DNA]</scope>
</reference>
<organism evidence="1 2">
    <name type="scientific">Candidatus Nomurabacteria bacterium RIFCSPHIGHO2_01_FULL_39_10</name>
    <dbReference type="NCBI Taxonomy" id="1801733"/>
    <lineage>
        <taxon>Bacteria</taxon>
        <taxon>Candidatus Nomuraibacteriota</taxon>
    </lineage>
</organism>
<name>A0A1F6V9X6_9BACT</name>